<feature type="domain" description="HTH cro/C1-type" evidence="1">
    <location>
        <begin position="17"/>
        <end position="72"/>
    </location>
</feature>
<dbReference type="SUPFAM" id="SSF47413">
    <property type="entry name" value="lambda repressor-like DNA-binding domains"/>
    <property type="match status" value="1"/>
</dbReference>
<proteinExistence type="predicted"/>
<name>A0ABP8WTV5_9MICO</name>
<dbReference type="InterPro" id="IPR001387">
    <property type="entry name" value="Cro/C1-type_HTH"/>
</dbReference>
<accession>A0ABP8WTV5</accession>
<dbReference type="EMBL" id="BAABHM010000007">
    <property type="protein sequence ID" value="GAA4695380.1"/>
    <property type="molecule type" value="Genomic_DNA"/>
</dbReference>
<dbReference type="Proteomes" id="UP001500843">
    <property type="component" value="Unassembled WGS sequence"/>
</dbReference>
<evidence type="ECO:0000259" key="1">
    <source>
        <dbReference type="SMART" id="SM00530"/>
    </source>
</evidence>
<protein>
    <submittedName>
        <fullName evidence="2">Helix-turn-helix transcriptional regulator</fullName>
    </submittedName>
</protein>
<dbReference type="Pfam" id="PF19054">
    <property type="entry name" value="DUF5753"/>
    <property type="match status" value="1"/>
</dbReference>
<dbReference type="Pfam" id="PF13560">
    <property type="entry name" value="HTH_31"/>
    <property type="match status" value="1"/>
</dbReference>
<organism evidence="2 3">
    <name type="scientific">Promicromonospora umidemergens</name>
    <dbReference type="NCBI Taxonomy" id="629679"/>
    <lineage>
        <taxon>Bacteria</taxon>
        <taxon>Bacillati</taxon>
        <taxon>Actinomycetota</taxon>
        <taxon>Actinomycetes</taxon>
        <taxon>Micrococcales</taxon>
        <taxon>Promicromonosporaceae</taxon>
        <taxon>Promicromonospora</taxon>
    </lineage>
</organism>
<comment type="caution">
    <text evidence="2">The sequence shown here is derived from an EMBL/GenBank/DDBJ whole genome shotgun (WGS) entry which is preliminary data.</text>
</comment>
<sequence length="289" mass="32064">MSPRQAGADHLEAIGRRLRALREHAELDGKDLASQLGWSASKVSRLELARQGIAPADIAAWITATDGTPDERALLLGLLDQAREEEHTLRRRARHGQAAIQAGYNTLVERSSLVRLFQTAVVPGLLQTPDYARAILTAAQHQLQLSVEDIDAAVSTRMERQRYLYSGRRFELLIAEPVLRWGIVPPEVMCEQIDRLHGAIGLGNVRLGILPLGAPLDLVPLHTFAMYDDLVCVETFGREHRYTGSEAETYANAFDTLWRSAVTGHDARRLLVQVADELVPSRTRASLRS</sequence>
<dbReference type="RefSeq" id="WP_253870796.1">
    <property type="nucleotide sequence ID" value="NZ_BAABHM010000007.1"/>
</dbReference>
<gene>
    <name evidence="2" type="ORF">GCM10023198_14070</name>
</gene>
<dbReference type="InterPro" id="IPR043917">
    <property type="entry name" value="DUF5753"/>
</dbReference>
<evidence type="ECO:0000313" key="2">
    <source>
        <dbReference type="EMBL" id="GAA4695380.1"/>
    </source>
</evidence>
<reference evidence="3" key="1">
    <citation type="journal article" date="2019" name="Int. J. Syst. Evol. Microbiol.">
        <title>The Global Catalogue of Microorganisms (GCM) 10K type strain sequencing project: providing services to taxonomists for standard genome sequencing and annotation.</title>
        <authorList>
            <consortium name="The Broad Institute Genomics Platform"/>
            <consortium name="The Broad Institute Genome Sequencing Center for Infectious Disease"/>
            <person name="Wu L."/>
            <person name="Ma J."/>
        </authorList>
    </citation>
    <scope>NUCLEOTIDE SEQUENCE [LARGE SCALE GENOMIC DNA]</scope>
    <source>
        <strain evidence="3">JCM 17975</strain>
    </source>
</reference>
<dbReference type="InterPro" id="IPR010982">
    <property type="entry name" value="Lambda_DNA-bd_dom_sf"/>
</dbReference>
<dbReference type="CDD" id="cd00093">
    <property type="entry name" value="HTH_XRE"/>
    <property type="match status" value="1"/>
</dbReference>
<keyword evidence="3" id="KW-1185">Reference proteome</keyword>
<evidence type="ECO:0000313" key="3">
    <source>
        <dbReference type="Proteomes" id="UP001500843"/>
    </source>
</evidence>
<dbReference type="Gene3D" id="1.10.260.40">
    <property type="entry name" value="lambda repressor-like DNA-binding domains"/>
    <property type="match status" value="1"/>
</dbReference>
<dbReference type="SMART" id="SM00530">
    <property type="entry name" value="HTH_XRE"/>
    <property type="match status" value="1"/>
</dbReference>